<dbReference type="Gene3D" id="2.60.120.10">
    <property type="entry name" value="Jelly Rolls"/>
    <property type="match status" value="1"/>
</dbReference>
<dbReference type="AlphaFoldDB" id="A0A1N6LWG1"/>
<feature type="domain" description="Cyclic nucleotide-binding" evidence="3">
    <location>
        <begin position="364"/>
        <end position="467"/>
    </location>
</feature>
<evidence type="ECO:0000256" key="1">
    <source>
        <dbReference type="SAM" id="Coils"/>
    </source>
</evidence>
<feature type="region of interest" description="Disordered" evidence="2">
    <location>
        <begin position="327"/>
        <end position="346"/>
    </location>
</feature>
<evidence type="ECO:0000259" key="3">
    <source>
        <dbReference type="PROSITE" id="PS50042"/>
    </source>
</evidence>
<protein>
    <recommendedName>
        <fullName evidence="3">Cyclic nucleotide-binding domain-containing protein</fullName>
    </recommendedName>
</protein>
<proteinExistence type="predicted"/>
<dbReference type="InterPro" id="IPR014710">
    <property type="entry name" value="RmlC-like_jellyroll"/>
</dbReference>
<feature type="region of interest" description="Disordered" evidence="2">
    <location>
        <begin position="621"/>
        <end position="658"/>
    </location>
</feature>
<reference evidence="4 5" key="2">
    <citation type="journal article" date="2013" name="PLoS ONE">
        <title>Whole genome mapping and re-organization of the nuclear and mitochondrial genomes of Babesia microti isolates.</title>
        <authorList>
            <person name="Cornillot E."/>
            <person name="Dassouli A."/>
            <person name="Garg A."/>
            <person name="Pachikara N."/>
            <person name="Randazzo S."/>
            <person name="Depoix D."/>
            <person name="Carcy B."/>
            <person name="Delbecq S."/>
            <person name="Frutos R."/>
            <person name="Silva J.C."/>
            <person name="Sutton R."/>
            <person name="Krause P.J."/>
            <person name="Mamoun C.B."/>
        </authorList>
    </citation>
    <scope>NUCLEOTIDE SEQUENCE [LARGE SCALE GENOMIC DNA]</scope>
    <source>
        <strain evidence="4 5">RI</strain>
    </source>
</reference>
<dbReference type="GeneID" id="24423247"/>
<dbReference type="Pfam" id="PF00027">
    <property type="entry name" value="cNMP_binding"/>
    <property type="match status" value="1"/>
</dbReference>
<dbReference type="PROSITE" id="PS50042">
    <property type="entry name" value="CNMP_BINDING_3"/>
    <property type="match status" value="1"/>
</dbReference>
<dbReference type="SMART" id="SM00100">
    <property type="entry name" value="cNMP"/>
    <property type="match status" value="1"/>
</dbReference>
<dbReference type="SUPFAM" id="SSF51206">
    <property type="entry name" value="cAMP-binding domain-like"/>
    <property type="match status" value="1"/>
</dbReference>
<keyword evidence="1" id="KW-0175">Coiled coil</keyword>
<dbReference type="PANTHER" id="PTHR23011">
    <property type="entry name" value="CYCLIC NUCLEOTIDE-BINDING DOMAIN CONTAINING PROTEIN"/>
    <property type="match status" value="1"/>
</dbReference>
<dbReference type="InterPro" id="IPR018490">
    <property type="entry name" value="cNMP-bd_dom_sf"/>
</dbReference>
<reference evidence="4 5" key="1">
    <citation type="journal article" date="2012" name="Nucleic Acids Res.">
        <title>Sequencing of the smallest Apicomplexan genome from the human pathogen Babesia microti.</title>
        <authorList>
            <person name="Cornillot E."/>
            <person name="Hadj-Kaddour K."/>
            <person name="Dassouli A."/>
            <person name="Noel B."/>
            <person name="Ranwez V."/>
            <person name="Vacherie B."/>
            <person name="Augagneur Y."/>
            <person name="Bres V."/>
            <person name="Duclos A."/>
            <person name="Randazzo S."/>
            <person name="Carcy B."/>
            <person name="Debierre-Grockiego F."/>
            <person name="Delbecq S."/>
            <person name="Moubri-Menage K."/>
            <person name="Shams-Eldin H."/>
            <person name="Usmani-Brown S."/>
            <person name="Bringaud F."/>
            <person name="Wincker P."/>
            <person name="Vivares C.P."/>
            <person name="Schwarz R.T."/>
            <person name="Schetters T.P."/>
            <person name="Krause P.J."/>
            <person name="Gorenflot A."/>
            <person name="Berry V."/>
            <person name="Barbe V."/>
            <person name="Ben Mamoun C."/>
        </authorList>
    </citation>
    <scope>NUCLEOTIDE SEQUENCE [LARGE SCALE GENOMIC DNA]</scope>
    <source>
        <strain evidence="4 5">RI</strain>
    </source>
</reference>
<dbReference type="RefSeq" id="XP_021337323.1">
    <property type="nucleotide sequence ID" value="XM_021481790.1"/>
</dbReference>
<dbReference type="KEGG" id="bmic:BMR1_01G00842"/>
<name>A0A1N6LWG1_BABMR</name>
<keyword evidence="5" id="KW-1185">Reference proteome</keyword>
<sequence length="904" mass="101336">MDSSALQTLNFYQRLQFELEVEKLVVQNRELQRANDELKQKLTTACKNPFKDNLSFEFKQIYQMEIQRLNNCLENEKKLSKTWRFAFYQLARQMDPGADHARNSLVFAKALVLLEEAMNKIEFYEKNYTSKIIPNDLNQKDSINEQLPLLSPSIRSVNPKSSDYPGAQTFFSKLKQQTGDTNDTKLFNPIDAKCLGEQFDELIKSDRDEHASTDAAMTDVTNEDFNYSNSVIGDTIKVCSNDDDFPNSNICSPLNYLNIDTKHTESLDYDPNDTAVNASLDDEYANDSDNNFSPQTFPINNLNTMDSPITQHKEIANPHLKFLDDTTSAEDEDENSQTNSPKDVSTISEHMNSDALFLIESSPHLKHLSAKVQQNISKRLRHISFYPNASVIIQGEDPDGFYIIASGTASISYYDGAGYPLIECDKLGSGDIFGHHNIISGEPHPAYIVAKSHLKIFKLSLDDWNELCMGELLVDMVPLPLPPVVNLSRDELVDYLINLNEFKYLKVSKIAKYLKVHRLSPGERISDEFSNENMIIVKRGTIGDPKSSKYFVENNIIYPDTEDMHLKATDYCLLLTLSADKVKKYFPKAQSEESPGNTNSNISVEGSETILMVDGVNLTTSDSFSSQKSHTTDKPNSKPKKSNSDIKSESTESTIKTPSTDILTSKNITDLSTSADVSVKDHPLYNFFRSIGKKSLPSQESFKTPFPSGSNISKWFASCFEKHVLKQDSSIVSPEIFVVTKGKVAMKHVGYFGIETNVGSIPRGKIIGLDSEMDCNYYVQSSNATVYILPCKLHDKIIMCLKEWDKITTFARNITGSTSAYSEIINVLALGPDESVGMGKYIVYSGKVSTEDGIKTIGDVFTSEVISKQNSILLSLLLLKSCLKNGKKNTDKHVSFSTKHEVVY</sequence>
<dbReference type="InterPro" id="IPR000595">
    <property type="entry name" value="cNMP-bd_dom"/>
</dbReference>
<dbReference type="VEuPathDB" id="PiroplasmaDB:BMR1_01G00842"/>
<dbReference type="EMBL" id="FO082871">
    <property type="protein sequence ID" value="SIO73215.1"/>
    <property type="molecule type" value="Genomic_DNA"/>
</dbReference>
<evidence type="ECO:0000256" key="2">
    <source>
        <dbReference type="SAM" id="MobiDB-lite"/>
    </source>
</evidence>
<organism evidence="4 5">
    <name type="scientific">Babesia microti (strain RI)</name>
    <dbReference type="NCBI Taxonomy" id="1133968"/>
    <lineage>
        <taxon>Eukaryota</taxon>
        <taxon>Sar</taxon>
        <taxon>Alveolata</taxon>
        <taxon>Apicomplexa</taxon>
        <taxon>Aconoidasida</taxon>
        <taxon>Piroplasmida</taxon>
        <taxon>Babesiidae</taxon>
        <taxon>Babesia</taxon>
    </lineage>
</organism>
<feature type="compositionally biased region" description="Polar residues" evidence="2">
    <location>
        <begin position="336"/>
        <end position="346"/>
    </location>
</feature>
<evidence type="ECO:0000313" key="4">
    <source>
        <dbReference type="EMBL" id="SIO73215.1"/>
    </source>
</evidence>
<accession>A0A1N6LWG1</accession>
<feature type="coiled-coil region" evidence="1">
    <location>
        <begin position="14"/>
        <end position="48"/>
    </location>
</feature>
<dbReference type="PANTHER" id="PTHR23011:SF28">
    <property type="entry name" value="CYCLIC NUCLEOTIDE-BINDING DOMAIN CONTAINING PROTEIN"/>
    <property type="match status" value="1"/>
</dbReference>
<feature type="compositionally biased region" description="Basic and acidic residues" evidence="2">
    <location>
        <begin position="630"/>
        <end position="650"/>
    </location>
</feature>
<dbReference type="OrthoDB" id="417078at2759"/>
<evidence type="ECO:0000313" key="5">
    <source>
        <dbReference type="Proteomes" id="UP000002899"/>
    </source>
</evidence>
<gene>
    <name evidence="4" type="ORF">BMR1_01G00842</name>
</gene>
<dbReference type="Proteomes" id="UP000002899">
    <property type="component" value="Chromosome I"/>
</dbReference>
<reference evidence="4 5" key="3">
    <citation type="journal article" date="2016" name="Sci. Rep.">
        <title>Genome-wide diversity and gene expression profiling of Babesia microti isolates identify polymorphic genes that mediate host-pathogen interactions.</title>
        <authorList>
            <person name="Silva J.C."/>
            <person name="Cornillot E."/>
            <person name="McCracken C."/>
            <person name="Usmani-Brown S."/>
            <person name="Dwivedi A."/>
            <person name="Ifeonu O.O."/>
            <person name="Crabtree J."/>
            <person name="Gotia H.T."/>
            <person name="Virji A.Z."/>
            <person name="Reynes C."/>
            <person name="Colinge J."/>
            <person name="Kumar V."/>
            <person name="Lawres L."/>
            <person name="Pazzi J.E."/>
            <person name="Pablo J.V."/>
            <person name="Hung C."/>
            <person name="Brancato J."/>
            <person name="Kumari P."/>
            <person name="Orvis J."/>
            <person name="Tretina K."/>
            <person name="Chibucos M."/>
            <person name="Ott S."/>
            <person name="Sadzewicz L."/>
            <person name="Sengamalay N."/>
            <person name="Shetty A.C."/>
            <person name="Su Q."/>
            <person name="Tallon L."/>
            <person name="Fraser C.M."/>
            <person name="Frutos R."/>
            <person name="Molina D.M."/>
            <person name="Krause P.J."/>
            <person name="Ben Mamoun C."/>
        </authorList>
    </citation>
    <scope>NUCLEOTIDE SEQUENCE [LARGE SCALE GENOMIC DNA]</scope>
    <source>
        <strain evidence="4 5">RI</strain>
    </source>
</reference>
<dbReference type="CDD" id="cd00038">
    <property type="entry name" value="CAP_ED"/>
    <property type="match status" value="1"/>
</dbReference>